<evidence type="ECO:0000256" key="1">
    <source>
        <dbReference type="SAM" id="MobiDB-lite"/>
    </source>
</evidence>
<accession>D8U800</accession>
<dbReference type="eggNOG" id="KOG2362">
    <property type="taxonomic scope" value="Eukaryota"/>
</dbReference>
<sequence length="360" mass="38851">MHSYMSRFGKCWNHLSYCCVMYLFGCNRMQRQAWQDGSQQASQAYHRRGLASGLTDPFLIRMSSAPHGPLTTNQVVREDTGKFISQREKELLALVEVALAPEALIAAHSGLSQLPPGSVMTVTAPGMDEPLQIPLGRRPNCDTRKVTVWEWTGLGEDEGADAASWFSRYLGVPCRLVRYLGSSTGGSSTGGSSTGGSSTGGSSTGGATEQPRAQQQQQAEAAAAGIVGASSLPYMRTTEPEYAVGYETRFSDGYPMLLVTQAALAALNAKLAEPLPMNRFRPNIEVAGADPWAEDGWRDMEVQSSSAPFPSDGPTLRLTAVKPCSRCKVTTINQDTARVGDEPLEALGTFRLDRSWLMTS</sequence>
<dbReference type="KEGG" id="vcn:VOLCADRAFT_106511"/>
<dbReference type="FunCoup" id="D8U800">
    <property type="interactions" value="1148"/>
</dbReference>
<gene>
    <name evidence="3" type="ORF">VOLCADRAFT_106511</name>
</gene>
<proteinExistence type="predicted"/>
<dbReference type="InterPro" id="IPR005302">
    <property type="entry name" value="MoCF_Sase_C"/>
</dbReference>
<evidence type="ECO:0000313" key="3">
    <source>
        <dbReference type="EMBL" id="EFJ44131.1"/>
    </source>
</evidence>
<feature type="domain" description="MOSC" evidence="2">
    <location>
        <begin position="213"/>
        <end position="360"/>
    </location>
</feature>
<dbReference type="Pfam" id="PF03473">
    <property type="entry name" value="MOSC"/>
    <property type="match status" value="1"/>
</dbReference>
<organism evidence="4">
    <name type="scientific">Volvox carteri f. nagariensis</name>
    <dbReference type="NCBI Taxonomy" id="3068"/>
    <lineage>
        <taxon>Eukaryota</taxon>
        <taxon>Viridiplantae</taxon>
        <taxon>Chlorophyta</taxon>
        <taxon>core chlorophytes</taxon>
        <taxon>Chlorophyceae</taxon>
        <taxon>CS clade</taxon>
        <taxon>Chlamydomonadales</taxon>
        <taxon>Volvocaceae</taxon>
        <taxon>Volvox</taxon>
    </lineage>
</organism>
<dbReference type="Pfam" id="PF03476">
    <property type="entry name" value="MOSC_N"/>
    <property type="match status" value="1"/>
</dbReference>
<dbReference type="GeneID" id="9621452"/>
<feature type="region of interest" description="Disordered" evidence="1">
    <location>
        <begin position="183"/>
        <end position="222"/>
    </location>
</feature>
<protein>
    <recommendedName>
        <fullName evidence="2">MOSC domain-containing protein</fullName>
    </recommendedName>
</protein>
<dbReference type="AlphaFoldDB" id="D8U800"/>
<dbReference type="Proteomes" id="UP000001058">
    <property type="component" value="Unassembled WGS sequence"/>
</dbReference>
<name>D8U800_VOLCA</name>
<dbReference type="GO" id="GO:0003824">
    <property type="term" value="F:catalytic activity"/>
    <property type="evidence" value="ECO:0007669"/>
    <property type="project" value="InterPro"/>
</dbReference>
<feature type="compositionally biased region" description="Low complexity" evidence="1">
    <location>
        <begin position="213"/>
        <end position="222"/>
    </location>
</feature>
<dbReference type="OrthoDB" id="17255at2759"/>
<evidence type="ECO:0000259" key="2">
    <source>
        <dbReference type="PROSITE" id="PS51340"/>
    </source>
</evidence>
<dbReference type="PANTHER" id="PTHR14237">
    <property type="entry name" value="MOLYBDOPTERIN COFACTOR SULFURASE MOSC"/>
    <property type="match status" value="1"/>
</dbReference>
<dbReference type="GO" id="GO:0030151">
    <property type="term" value="F:molybdenum ion binding"/>
    <property type="evidence" value="ECO:0007669"/>
    <property type="project" value="InterPro"/>
</dbReference>
<dbReference type="PROSITE" id="PS51340">
    <property type="entry name" value="MOSC"/>
    <property type="match status" value="1"/>
</dbReference>
<evidence type="ECO:0000313" key="4">
    <source>
        <dbReference type="Proteomes" id="UP000001058"/>
    </source>
</evidence>
<dbReference type="RefSeq" id="XP_002954725.1">
    <property type="nucleotide sequence ID" value="XM_002954679.1"/>
</dbReference>
<dbReference type="EMBL" id="GL378366">
    <property type="protein sequence ID" value="EFJ44131.1"/>
    <property type="molecule type" value="Genomic_DNA"/>
</dbReference>
<feature type="compositionally biased region" description="Gly residues" evidence="1">
    <location>
        <begin position="183"/>
        <end position="204"/>
    </location>
</feature>
<keyword evidence="4" id="KW-1185">Reference proteome</keyword>
<dbReference type="InterPro" id="IPR005303">
    <property type="entry name" value="MOCOS_middle"/>
</dbReference>
<dbReference type="InParanoid" id="D8U800"/>
<dbReference type="GO" id="GO:0030170">
    <property type="term" value="F:pyridoxal phosphate binding"/>
    <property type="evidence" value="ECO:0007669"/>
    <property type="project" value="InterPro"/>
</dbReference>
<dbReference type="SUPFAM" id="SSF141673">
    <property type="entry name" value="MOSC N-terminal domain-like"/>
    <property type="match status" value="1"/>
</dbReference>
<dbReference type="STRING" id="3068.D8U800"/>
<dbReference type="PANTHER" id="PTHR14237:SF19">
    <property type="entry name" value="MITOCHONDRIAL AMIDOXIME REDUCING COMPONENT 1"/>
    <property type="match status" value="1"/>
</dbReference>
<dbReference type="SUPFAM" id="SSF50800">
    <property type="entry name" value="PK beta-barrel domain-like"/>
    <property type="match status" value="1"/>
</dbReference>
<reference evidence="3 4" key="1">
    <citation type="journal article" date="2010" name="Science">
        <title>Genomic analysis of organismal complexity in the multicellular green alga Volvox carteri.</title>
        <authorList>
            <person name="Prochnik S.E."/>
            <person name="Umen J."/>
            <person name="Nedelcu A.M."/>
            <person name="Hallmann A."/>
            <person name="Miller S.M."/>
            <person name="Nishii I."/>
            <person name="Ferris P."/>
            <person name="Kuo A."/>
            <person name="Mitros T."/>
            <person name="Fritz-Laylin L.K."/>
            <person name="Hellsten U."/>
            <person name="Chapman J."/>
            <person name="Simakov O."/>
            <person name="Rensing S.A."/>
            <person name="Terry A."/>
            <person name="Pangilinan J."/>
            <person name="Kapitonov V."/>
            <person name="Jurka J."/>
            <person name="Salamov A."/>
            <person name="Shapiro H."/>
            <person name="Schmutz J."/>
            <person name="Grimwood J."/>
            <person name="Lindquist E."/>
            <person name="Lucas S."/>
            <person name="Grigoriev I.V."/>
            <person name="Schmitt R."/>
            <person name="Kirk D."/>
            <person name="Rokhsar D.S."/>
        </authorList>
    </citation>
    <scope>NUCLEOTIDE SEQUENCE [LARGE SCALE GENOMIC DNA]</scope>
    <source>
        <strain evidence="4">f. Nagariensis / Eve</strain>
    </source>
</reference>
<dbReference type="InterPro" id="IPR011037">
    <property type="entry name" value="Pyrv_Knase-like_insert_dom_sf"/>
</dbReference>